<feature type="transmembrane region" description="Helical" evidence="16">
    <location>
        <begin position="150"/>
        <end position="172"/>
    </location>
</feature>
<name>A0A6F8T8E2_9GAMM</name>
<proteinExistence type="inferred from homology"/>
<dbReference type="Proteomes" id="UP000502894">
    <property type="component" value="Chromosome"/>
</dbReference>
<dbReference type="PANTHER" id="PTHR14269:SF62">
    <property type="entry name" value="CDP-DIACYLGLYCEROL--GLYCEROL-3-PHOSPHATE 3-PHOSPHATIDYLTRANSFERASE 1, CHLOROPLASTIC"/>
    <property type="match status" value="1"/>
</dbReference>
<dbReference type="RefSeq" id="WP_173238175.1">
    <property type="nucleotide sequence ID" value="NZ_AP022839.1"/>
</dbReference>
<keyword evidence="6" id="KW-0444">Lipid biosynthesis</keyword>
<evidence type="ECO:0000256" key="15">
    <source>
        <dbReference type="RuleBase" id="RU003750"/>
    </source>
</evidence>
<evidence type="ECO:0000256" key="1">
    <source>
        <dbReference type="ARBA" id="ARBA00004141"/>
    </source>
</evidence>
<evidence type="ECO:0000256" key="9">
    <source>
        <dbReference type="ARBA" id="ARBA00022989"/>
    </source>
</evidence>
<dbReference type="InterPro" id="IPR004570">
    <property type="entry name" value="Phosphatidylglycerol_P_synth"/>
</dbReference>
<dbReference type="InterPro" id="IPR000462">
    <property type="entry name" value="CDP-OH_P_trans"/>
</dbReference>
<evidence type="ECO:0000313" key="17">
    <source>
        <dbReference type="EMBL" id="BCA96945.1"/>
    </source>
</evidence>
<comment type="pathway">
    <text evidence="2">Phospholipid metabolism; phosphatidylglycerol biosynthesis; phosphatidylglycerol from CDP-diacylglycerol: step 1/2.</text>
</comment>
<evidence type="ECO:0000256" key="4">
    <source>
        <dbReference type="ARBA" id="ARBA00013170"/>
    </source>
</evidence>
<dbReference type="AlphaFoldDB" id="A0A6F8T8E2"/>
<evidence type="ECO:0000256" key="16">
    <source>
        <dbReference type="SAM" id="Phobius"/>
    </source>
</evidence>
<comment type="similarity">
    <text evidence="3 15">Belongs to the CDP-alcohol phosphatidyltransferase class-I family.</text>
</comment>
<dbReference type="PANTHER" id="PTHR14269">
    <property type="entry name" value="CDP-DIACYLGLYCEROL--GLYCEROL-3-PHOSPHATE 3-PHOSPHATIDYLTRANSFERASE-RELATED"/>
    <property type="match status" value="1"/>
</dbReference>
<evidence type="ECO:0000256" key="5">
    <source>
        <dbReference type="ARBA" id="ARBA00014944"/>
    </source>
</evidence>
<keyword evidence="12" id="KW-0594">Phospholipid biosynthesis</keyword>
<evidence type="ECO:0000256" key="12">
    <source>
        <dbReference type="ARBA" id="ARBA00023209"/>
    </source>
</evidence>
<evidence type="ECO:0000256" key="6">
    <source>
        <dbReference type="ARBA" id="ARBA00022516"/>
    </source>
</evidence>
<dbReference type="PROSITE" id="PS00379">
    <property type="entry name" value="CDP_ALCOHOL_P_TRANSF"/>
    <property type="match status" value="1"/>
</dbReference>
<organism evidence="17 18">
    <name type="scientific">Legionella antarctica</name>
    <dbReference type="NCBI Taxonomy" id="2708020"/>
    <lineage>
        <taxon>Bacteria</taxon>
        <taxon>Pseudomonadati</taxon>
        <taxon>Pseudomonadota</taxon>
        <taxon>Gammaproteobacteria</taxon>
        <taxon>Legionellales</taxon>
        <taxon>Legionellaceae</taxon>
        <taxon>Legionella</taxon>
    </lineage>
</organism>
<dbReference type="InterPro" id="IPR050324">
    <property type="entry name" value="CDP-alcohol_PTase-I"/>
</dbReference>
<dbReference type="Gene3D" id="1.20.120.1760">
    <property type="match status" value="1"/>
</dbReference>
<dbReference type="KEGG" id="lant:TUM19329_33060"/>
<comment type="catalytic activity">
    <reaction evidence="14">
        <text>a CDP-1,2-diacyl-sn-glycerol + sn-glycerol 3-phosphate = a 1,2-diacyl-sn-glycero-3-phospho-(1'-sn-glycero-3'-phosphate) + CMP + H(+)</text>
        <dbReference type="Rhea" id="RHEA:12593"/>
        <dbReference type="ChEBI" id="CHEBI:15378"/>
        <dbReference type="ChEBI" id="CHEBI:57597"/>
        <dbReference type="ChEBI" id="CHEBI:58332"/>
        <dbReference type="ChEBI" id="CHEBI:60110"/>
        <dbReference type="ChEBI" id="CHEBI:60377"/>
        <dbReference type="EC" id="2.7.8.5"/>
    </reaction>
</comment>
<keyword evidence="18" id="KW-1185">Reference proteome</keyword>
<dbReference type="Pfam" id="PF01066">
    <property type="entry name" value="CDP-OH_P_transf"/>
    <property type="match status" value="1"/>
</dbReference>
<evidence type="ECO:0000256" key="8">
    <source>
        <dbReference type="ARBA" id="ARBA00022692"/>
    </source>
</evidence>
<accession>A0A6F8T8E2</accession>
<feature type="transmembrane region" description="Helical" evidence="16">
    <location>
        <begin position="71"/>
        <end position="89"/>
    </location>
</feature>
<comment type="subcellular location">
    <subcellularLocation>
        <location evidence="1">Membrane</location>
        <topology evidence="1">Multi-pass membrane protein</topology>
    </subcellularLocation>
</comment>
<reference evidence="17" key="1">
    <citation type="journal article" date="2020" name="Microbiol. Resour. Announc.">
        <title>Complete Genome Sequence of Novel Psychrotolerant Legionella Strain TUM19329, Isolated from Antarctic Lake Sediment.</title>
        <authorList>
            <person name="Shimada S."/>
            <person name="Nakai R."/>
            <person name="Aoki K."/>
            <person name="Shimoeda N."/>
            <person name="Ohno G."/>
            <person name="Miyazaki Y."/>
            <person name="Kudoh S."/>
            <person name="Imura S."/>
            <person name="Watanabe K."/>
            <person name="Ishii Y."/>
            <person name="Tateda K."/>
        </authorList>
    </citation>
    <scope>NUCLEOTIDE SEQUENCE [LARGE SCALE GENOMIC DNA]</scope>
    <source>
        <strain evidence="17">TUM19329</strain>
    </source>
</reference>
<gene>
    <name evidence="17" type="ORF">TUM19329_33060</name>
</gene>
<dbReference type="GO" id="GO:0016020">
    <property type="term" value="C:membrane"/>
    <property type="evidence" value="ECO:0007669"/>
    <property type="project" value="UniProtKB-SubCell"/>
</dbReference>
<feature type="transmembrane region" description="Helical" evidence="16">
    <location>
        <begin position="7"/>
        <end position="26"/>
    </location>
</feature>
<dbReference type="GO" id="GO:0046474">
    <property type="term" value="P:glycerophospholipid biosynthetic process"/>
    <property type="evidence" value="ECO:0007669"/>
    <property type="project" value="TreeGrafter"/>
</dbReference>
<keyword evidence="13" id="KW-1208">Phospholipid metabolism</keyword>
<evidence type="ECO:0000256" key="10">
    <source>
        <dbReference type="ARBA" id="ARBA00023098"/>
    </source>
</evidence>
<protein>
    <recommendedName>
        <fullName evidence="5">CDP-diacylglycerol--glycerol-3-phosphate 3-phosphatidyltransferase</fullName>
        <ecNumber evidence="4">2.7.8.5</ecNumber>
    </recommendedName>
</protein>
<dbReference type="GO" id="GO:0008444">
    <property type="term" value="F:CDP-diacylglycerol-glycerol-3-phosphate 3-phosphatidyltransferase activity"/>
    <property type="evidence" value="ECO:0007669"/>
    <property type="project" value="UniProtKB-EC"/>
</dbReference>
<dbReference type="EMBL" id="AP022839">
    <property type="protein sequence ID" value="BCA96945.1"/>
    <property type="molecule type" value="Genomic_DNA"/>
</dbReference>
<evidence type="ECO:0000256" key="7">
    <source>
        <dbReference type="ARBA" id="ARBA00022679"/>
    </source>
</evidence>
<keyword evidence="11 16" id="KW-0472">Membrane</keyword>
<feature type="transmembrane region" description="Helical" evidence="16">
    <location>
        <begin position="124"/>
        <end position="144"/>
    </location>
</feature>
<keyword evidence="8 16" id="KW-0812">Transmembrane</keyword>
<feature type="transmembrane region" description="Helical" evidence="16">
    <location>
        <begin position="32"/>
        <end position="50"/>
    </location>
</feature>
<dbReference type="PIRSF" id="PIRSF000847">
    <property type="entry name" value="Phos_ph_gly_syn"/>
    <property type="match status" value="1"/>
</dbReference>
<keyword evidence="9 16" id="KW-1133">Transmembrane helix</keyword>
<evidence type="ECO:0000256" key="13">
    <source>
        <dbReference type="ARBA" id="ARBA00023264"/>
    </source>
</evidence>
<evidence type="ECO:0000256" key="11">
    <source>
        <dbReference type="ARBA" id="ARBA00023136"/>
    </source>
</evidence>
<sequence>MILKHIPNALTLIRLGLIVPFLMFLYHHEYVYAFYLFIIAGFTDGLDGWLARYFHWQSTFGSFVDPMADKLLVASSFISLALIGSLPWWLVILVFLRDLSISIGVLVWYWCIQRKLDFVPTLLSKLNTTFQLVLVTLCLFELAYFQFPQYIVNVLIYLTAFTTATTYIDYFWTWGRKAWPKKDLPQ</sequence>
<evidence type="ECO:0000256" key="14">
    <source>
        <dbReference type="ARBA" id="ARBA00048586"/>
    </source>
</evidence>
<keyword evidence="7 15" id="KW-0808">Transferase</keyword>
<evidence type="ECO:0000256" key="3">
    <source>
        <dbReference type="ARBA" id="ARBA00010441"/>
    </source>
</evidence>
<evidence type="ECO:0000256" key="2">
    <source>
        <dbReference type="ARBA" id="ARBA00005042"/>
    </source>
</evidence>
<evidence type="ECO:0000313" key="18">
    <source>
        <dbReference type="Proteomes" id="UP000502894"/>
    </source>
</evidence>
<dbReference type="EC" id="2.7.8.5" evidence="4"/>
<keyword evidence="10" id="KW-0443">Lipid metabolism</keyword>
<dbReference type="InterPro" id="IPR048254">
    <property type="entry name" value="CDP_ALCOHOL_P_TRANSF_CS"/>
</dbReference>
<dbReference type="InterPro" id="IPR043130">
    <property type="entry name" value="CDP-OH_PTrfase_TM_dom"/>
</dbReference>